<accession>A0ABR5DXA9</accession>
<keyword evidence="1" id="KW-0238">DNA-binding</keyword>
<name>A0ABR5DXA9_9HYPH</name>
<evidence type="ECO:0000256" key="1">
    <source>
        <dbReference type="ARBA" id="ARBA00023125"/>
    </source>
</evidence>
<feature type="domain" description="Tyr recombinase" evidence="3">
    <location>
        <begin position="337"/>
        <end position="552"/>
    </location>
</feature>
<comment type="caution">
    <text evidence="4">The sequence shown here is derived from an EMBL/GenBank/DDBJ whole genome shotgun (WGS) entry which is preliminary data.</text>
</comment>
<dbReference type="CDD" id="cd01184">
    <property type="entry name" value="INT_C_like_1"/>
    <property type="match status" value="1"/>
</dbReference>
<reference evidence="4 5" key="1">
    <citation type="submission" date="2015-03" db="EMBL/GenBank/DDBJ databases">
        <authorList>
            <person name="Lepp D."/>
            <person name="Hassan Y.I."/>
            <person name="Li X.-Z."/>
            <person name="Zhou T."/>
        </authorList>
    </citation>
    <scope>NUCLEOTIDE SEQUENCE [LARGE SCALE GENOMIC DNA]</scope>
    <source>
        <strain evidence="4 5">Cr7-05</strain>
    </source>
</reference>
<organism evidence="4 5">
    <name type="scientific">Devosia psychrophila</name>
    <dbReference type="NCBI Taxonomy" id="728005"/>
    <lineage>
        <taxon>Bacteria</taxon>
        <taxon>Pseudomonadati</taxon>
        <taxon>Pseudomonadota</taxon>
        <taxon>Alphaproteobacteria</taxon>
        <taxon>Hyphomicrobiales</taxon>
        <taxon>Devosiaceae</taxon>
        <taxon>Devosia</taxon>
    </lineage>
</organism>
<dbReference type="InterPro" id="IPR013762">
    <property type="entry name" value="Integrase-like_cat_sf"/>
</dbReference>
<dbReference type="Pfam" id="PF20172">
    <property type="entry name" value="DUF6538"/>
    <property type="match status" value="1"/>
</dbReference>
<evidence type="ECO:0000259" key="3">
    <source>
        <dbReference type="PROSITE" id="PS51898"/>
    </source>
</evidence>
<evidence type="ECO:0000313" key="5">
    <source>
        <dbReference type="Proteomes" id="UP000033519"/>
    </source>
</evidence>
<protein>
    <recommendedName>
        <fullName evidence="3">Tyr recombinase domain-containing protein</fullName>
    </recommendedName>
</protein>
<dbReference type="Gene3D" id="1.10.443.10">
    <property type="entry name" value="Intergrase catalytic core"/>
    <property type="match status" value="1"/>
</dbReference>
<dbReference type="PROSITE" id="PS51898">
    <property type="entry name" value="TYR_RECOMBINASE"/>
    <property type="match status" value="1"/>
</dbReference>
<sequence length="574" mass="64998">MADMSKTLHLIVRKGVYYYKRRVPSFAQEAFGGGMYQVSLETRSLKEAEGKRALQDIMFHARVDAARANEQPTPAPTSAETGILEAEVRARVREFVMMRDAKANDEFVSDYTEQERGDAIENIEIEIQNLATTDDPFGQELISRAYPTATGLTQPHPRAADLVQRALIEIRNRKLDRIHHGYARPYFDPAFGPVLEHQTTFKQVADLYLKYDADEAEANNRRRHTSEKKAALVATVIEMIGGDTRVDAISFDTVKGFQLTLDRLPANRNKLFPGKSIDQAIELARKANKARLSYLSQYDYASQLRLILDLAVKKRIISHNFANDLKPLKADTVSDGDRRKPFSPDQIRQLFSGAFYLHCATLPVPYRGDTNGGWRFWLPLIMLFAGMRPNEVCQLRLADFKATKNGVQYIDVTSEESGDNADQLAQKSVKTRNSIRKVPVHPVLIKMGLLELVEDRRKAGDLQLFPTLAPKAYGNYATYPARRFNERFLPDAMELAEDQALYSLRHSFRDALRQIDAPNDTLRALGGWADHSETSSDYGDRTNPDYQSKWIDQVSYPGVDLTKLYPKSPKSTVL</sequence>
<dbReference type="Proteomes" id="UP000033519">
    <property type="component" value="Unassembled WGS sequence"/>
</dbReference>
<dbReference type="SUPFAM" id="SSF56349">
    <property type="entry name" value="DNA breaking-rejoining enzymes"/>
    <property type="match status" value="1"/>
</dbReference>
<dbReference type="InterPro" id="IPR011010">
    <property type="entry name" value="DNA_brk_join_enz"/>
</dbReference>
<dbReference type="InterPro" id="IPR046668">
    <property type="entry name" value="DUF6538"/>
</dbReference>
<dbReference type="InterPro" id="IPR010998">
    <property type="entry name" value="Integrase_recombinase_N"/>
</dbReference>
<dbReference type="Gene3D" id="1.10.150.130">
    <property type="match status" value="1"/>
</dbReference>
<dbReference type="InterPro" id="IPR002104">
    <property type="entry name" value="Integrase_catalytic"/>
</dbReference>
<proteinExistence type="predicted"/>
<gene>
    <name evidence="4" type="ORF">WH91_12560</name>
</gene>
<evidence type="ECO:0000313" key="4">
    <source>
        <dbReference type="EMBL" id="KKC32656.1"/>
    </source>
</evidence>
<keyword evidence="2" id="KW-0233">DNA recombination</keyword>
<dbReference type="EMBL" id="LAPV01000129">
    <property type="protein sequence ID" value="KKC32656.1"/>
    <property type="molecule type" value="Genomic_DNA"/>
</dbReference>
<evidence type="ECO:0000256" key="2">
    <source>
        <dbReference type="ARBA" id="ARBA00023172"/>
    </source>
</evidence>
<keyword evidence="5" id="KW-1185">Reference proteome</keyword>